<protein>
    <submittedName>
        <fullName evidence="2">Uncharacterized protein</fullName>
    </submittedName>
</protein>
<proteinExistence type="predicted"/>
<evidence type="ECO:0000313" key="2">
    <source>
        <dbReference type="EMBL" id="KAK6782414.1"/>
    </source>
</evidence>
<evidence type="ECO:0000313" key="3">
    <source>
        <dbReference type="Proteomes" id="UP001371456"/>
    </source>
</evidence>
<name>A0AAN8T6R7_SOLBU</name>
<dbReference type="EMBL" id="JBANQN010000008">
    <property type="protein sequence ID" value="KAK6782414.1"/>
    <property type="molecule type" value="Genomic_DNA"/>
</dbReference>
<reference evidence="2 3" key="1">
    <citation type="submission" date="2024-02" db="EMBL/GenBank/DDBJ databases">
        <title>de novo genome assembly of Solanum bulbocastanum strain 11H21.</title>
        <authorList>
            <person name="Hosaka A.J."/>
        </authorList>
    </citation>
    <scope>NUCLEOTIDE SEQUENCE [LARGE SCALE GENOMIC DNA]</scope>
    <source>
        <tissue evidence="2">Young leaves</tissue>
    </source>
</reference>
<evidence type="ECO:0000256" key="1">
    <source>
        <dbReference type="SAM" id="MobiDB-lite"/>
    </source>
</evidence>
<feature type="region of interest" description="Disordered" evidence="1">
    <location>
        <begin position="1"/>
        <end position="34"/>
    </location>
</feature>
<dbReference type="AlphaFoldDB" id="A0AAN8T6R7"/>
<organism evidence="2 3">
    <name type="scientific">Solanum bulbocastanum</name>
    <name type="common">Wild potato</name>
    <dbReference type="NCBI Taxonomy" id="147425"/>
    <lineage>
        <taxon>Eukaryota</taxon>
        <taxon>Viridiplantae</taxon>
        <taxon>Streptophyta</taxon>
        <taxon>Embryophyta</taxon>
        <taxon>Tracheophyta</taxon>
        <taxon>Spermatophyta</taxon>
        <taxon>Magnoliopsida</taxon>
        <taxon>eudicotyledons</taxon>
        <taxon>Gunneridae</taxon>
        <taxon>Pentapetalae</taxon>
        <taxon>asterids</taxon>
        <taxon>lamiids</taxon>
        <taxon>Solanales</taxon>
        <taxon>Solanaceae</taxon>
        <taxon>Solanoideae</taxon>
        <taxon>Solaneae</taxon>
        <taxon>Solanum</taxon>
    </lineage>
</organism>
<dbReference type="Proteomes" id="UP001371456">
    <property type="component" value="Unassembled WGS sequence"/>
</dbReference>
<keyword evidence="3" id="KW-1185">Reference proteome</keyword>
<gene>
    <name evidence="2" type="ORF">RDI58_020210</name>
</gene>
<sequence>MILSADPKRKAKTVTAQPAANDGEIDPAEEAGAGAGASAATVASMRKQTTTITARTVEVAFETAISVEK</sequence>
<comment type="caution">
    <text evidence="2">The sequence shown here is derived from an EMBL/GenBank/DDBJ whole genome shotgun (WGS) entry which is preliminary data.</text>
</comment>
<accession>A0AAN8T6R7</accession>